<evidence type="ECO:0000313" key="2">
    <source>
        <dbReference type="EMBL" id="GIH79803.1"/>
    </source>
</evidence>
<evidence type="ECO:0000256" key="1">
    <source>
        <dbReference type="SAM" id="MobiDB-lite"/>
    </source>
</evidence>
<proteinExistence type="predicted"/>
<gene>
    <name evidence="2" type="ORF">Plo01_62320</name>
</gene>
<keyword evidence="3" id="KW-1185">Reference proteome</keyword>
<feature type="compositionally biased region" description="Polar residues" evidence="1">
    <location>
        <begin position="1"/>
        <end position="14"/>
    </location>
</feature>
<organism evidence="2 3">
    <name type="scientific">Planobispora longispora</name>
    <dbReference type="NCBI Taxonomy" id="28887"/>
    <lineage>
        <taxon>Bacteria</taxon>
        <taxon>Bacillati</taxon>
        <taxon>Actinomycetota</taxon>
        <taxon>Actinomycetes</taxon>
        <taxon>Streptosporangiales</taxon>
        <taxon>Streptosporangiaceae</taxon>
        <taxon>Planobispora</taxon>
    </lineage>
</organism>
<feature type="region of interest" description="Disordered" evidence="1">
    <location>
        <begin position="1"/>
        <end position="26"/>
    </location>
</feature>
<dbReference type="Proteomes" id="UP000616724">
    <property type="component" value="Unassembled WGS sequence"/>
</dbReference>
<comment type="caution">
    <text evidence="2">The sequence shown here is derived from an EMBL/GenBank/DDBJ whole genome shotgun (WGS) entry which is preliminary data.</text>
</comment>
<dbReference type="AlphaFoldDB" id="A0A8J3W8K8"/>
<evidence type="ECO:0000313" key="3">
    <source>
        <dbReference type="Proteomes" id="UP000616724"/>
    </source>
</evidence>
<sequence length="75" mass="7909">MSAAARSSSPQAVSSRIAPKGSEVWTAPPTVHTRVSYNGRCRSPVELPKTWAGTVMSKATTPFIASTATTCMARI</sequence>
<name>A0A8J3W8K8_9ACTN</name>
<protein>
    <submittedName>
        <fullName evidence="2">Uncharacterized protein</fullName>
    </submittedName>
</protein>
<accession>A0A8J3W8K8</accession>
<dbReference type="EMBL" id="BOOH01000052">
    <property type="protein sequence ID" value="GIH79803.1"/>
    <property type="molecule type" value="Genomic_DNA"/>
</dbReference>
<reference evidence="2 3" key="1">
    <citation type="submission" date="2021-01" db="EMBL/GenBank/DDBJ databases">
        <title>Whole genome shotgun sequence of Planobispora longispora NBRC 13918.</title>
        <authorList>
            <person name="Komaki H."/>
            <person name="Tamura T."/>
        </authorList>
    </citation>
    <scope>NUCLEOTIDE SEQUENCE [LARGE SCALE GENOMIC DNA]</scope>
    <source>
        <strain evidence="2 3">NBRC 13918</strain>
    </source>
</reference>